<protein>
    <recommendedName>
        <fullName evidence="6">FYVE-type domain-containing protein</fullName>
    </recommendedName>
</protein>
<sequence>MTASIRSLRSLKLVPPPPPPPPPPARATTLTAPPSRKLYQDDVFHHDNWAHQAPYAPHAQLRIEEETRDEPECRPSASDELFSVARDEARHWKTSTPPRIPQPRKDEAMAAYSSEKRSSYHRSPSPATTPEKEDAPMKYAGRRSTRGSPSPLRTQDRDDQHLKDLKAHSQSGDPIDMEIGVNYGSQQCRSSSSKPRSSGCNHKISLVGMSKVYSRALIPPIVYHNTTANLWIVTINTNSMVDHRIIGPKIHADDKIANNPAKVYSFREEKEARACAYAIAPPFMVPFDQCKECMLCAKTFTLYKRPRHCRNCGIVICNTYGCCTTWPKKMIPESFNFKKESNVNICTSCDVLAKRFHNALLLGQYGAAMELYLTGNINLRVPFAFKGRSDNEIMLPIHCAIQGKSLELLRWLVDVQYCPIHDTSSINDENGGVISSIRGTIKSLASNTKKKYVYVPTLKTSKGRSVLDIGMASHNVGILRYLINEKGVSVYEVEDLEVALGAVEALAKTGNSGQDSFTGNNATQDSDKGQAGNHDDEEYVTARRSSNTKRDIP</sequence>
<dbReference type="InterPro" id="IPR017455">
    <property type="entry name" value="Znf_FYVE-rel"/>
</dbReference>
<feature type="region of interest" description="Disordered" evidence="5">
    <location>
        <begin position="1"/>
        <end position="51"/>
    </location>
</feature>
<dbReference type="SMART" id="SM00064">
    <property type="entry name" value="FYVE"/>
    <property type="match status" value="1"/>
</dbReference>
<dbReference type="PROSITE" id="PS50178">
    <property type="entry name" value="ZF_FYVE"/>
    <property type="match status" value="1"/>
</dbReference>
<comment type="caution">
    <text evidence="7">The sequence shown here is derived from an EMBL/GenBank/DDBJ whole genome shotgun (WGS) entry which is preliminary data.</text>
</comment>
<feature type="domain" description="FYVE-type" evidence="6">
    <location>
        <begin position="287"/>
        <end position="349"/>
    </location>
</feature>
<evidence type="ECO:0000313" key="8">
    <source>
        <dbReference type="Proteomes" id="UP001530377"/>
    </source>
</evidence>
<dbReference type="InterPro" id="IPR011011">
    <property type="entry name" value="Znf_FYVE_PHD"/>
</dbReference>
<feature type="compositionally biased region" description="Polar residues" evidence="5">
    <location>
        <begin position="511"/>
        <end position="524"/>
    </location>
</feature>
<feature type="compositionally biased region" description="Basic and acidic residues" evidence="5">
    <location>
        <begin position="64"/>
        <end position="73"/>
    </location>
</feature>
<proteinExistence type="predicted"/>
<keyword evidence="8" id="KW-1185">Reference proteome</keyword>
<evidence type="ECO:0000256" key="5">
    <source>
        <dbReference type="SAM" id="MobiDB-lite"/>
    </source>
</evidence>
<evidence type="ECO:0000313" key="7">
    <source>
        <dbReference type="EMBL" id="KAL3809538.1"/>
    </source>
</evidence>
<evidence type="ECO:0000256" key="1">
    <source>
        <dbReference type="ARBA" id="ARBA00022723"/>
    </source>
</evidence>
<name>A0ABD3R9C0_9STRA</name>
<evidence type="ECO:0000256" key="4">
    <source>
        <dbReference type="PROSITE-ProRule" id="PRU00091"/>
    </source>
</evidence>
<dbReference type="Gene3D" id="3.30.40.10">
    <property type="entry name" value="Zinc/RING finger domain, C3HC4 (zinc finger)"/>
    <property type="match status" value="1"/>
</dbReference>
<dbReference type="InterPro" id="IPR013083">
    <property type="entry name" value="Znf_RING/FYVE/PHD"/>
</dbReference>
<reference evidence="7 8" key="1">
    <citation type="submission" date="2024-10" db="EMBL/GenBank/DDBJ databases">
        <title>Updated reference genomes for cyclostephanoid diatoms.</title>
        <authorList>
            <person name="Roberts W.R."/>
            <person name="Alverson A.J."/>
        </authorList>
    </citation>
    <scope>NUCLEOTIDE SEQUENCE [LARGE SCALE GENOMIC DNA]</scope>
    <source>
        <strain evidence="7 8">AJA228-03</strain>
    </source>
</reference>
<keyword evidence="2 4" id="KW-0863">Zinc-finger</keyword>
<feature type="compositionally biased region" description="Basic and acidic residues" evidence="5">
    <location>
        <begin position="103"/>
        <end position="118"/>
    </location>
</feature>
<dbReference type="GO" id="GO:0008270">
    <property type="term" value="F:zinc ion binding"/>
    <property type="evidence" value="ECO:0007669"/>
    <property type="project" value="UniProtKB-KW"/>
</dbReference>
<evidence type="ECO:0000259" key="6">
    <source>
        <dbReference type="PROSITE" id="PS50178"/>
    </source>
</evidence>
<gene>
    <name evidence="7" type="ORF">ACHAXA_010046</name>
</gene>
<dbReference type="InterPro" id="IPR000306">
    <property type="entry name" value="Znf_FYVE"/>
</dbReference>
<evidence type="ECO:0000256" key="2">
    <source>
        <dbReference type="ARBA" id="ARBA00022771"/>
    </source>
</evidence>
<feature type="region of interest" description="Disordered" evidence="5">
    <location>
        <begin position="64"/>
        <end position="159"/>
    </location>
</feature>
<evidence type="ECO:0000256" key="3">
    <source>
        <dbReference type="ARBA" id="ARBA00022833"/>
    </source>
</evidence>
<keyword evidence="3" id="KW-0862">Zinc</keyword>
<dbReference type="PANTHER" id="PTHR46280:SF3">
    <property type="entry name" value="PLECKSTRIN HOMOLOGY DOMAIN-CONTAINING FAMILY F MEMBER 1 HOMOLOG"/>
    <property type="match status" value="1"/>
</dbReference>
<keyword evidence="1" id="KW-0479">Metal-binding</keyword>
<dbReference type="InterPro" id="IPR051765">
    <property type="entry name" value="PH_domain-containing_F"/>
</dbReference>
<accession>A0ABD3R9C0</accession>
<dbReference type="SUPFAM" id="SSF57903">
    <property type="entry name" value="FYVE/PHD zinc finger"/>
    <property type="match status" value="1"/>
</dbReference>
<dbReference type="PANTHER" id="PTHR46280">
    <property type="entry name" value="PLECKSTRIN HOMOLOGY DOMAIN-CONTAINING FAMILY F MEMBER 2-RELATED"/>
    <property type="match status" value="1"/>
</dbReference>
<organism evidence="7 8">
    <name type="scientific">Cyclostephanos tholiformis</name>
    <dbReference type="NCBI Taxonomy" id="382380"/>
    <lineage>
        <taxon>Eukaryota</taxon>
        <taxon>Sar</taxon>
        <taxon>Stramenopiles</taxon>
        <taxon>Ochrophyta</taxon>
        <taxon>Bacillariophyta</taxon>
        <taxon>Coscinodiscophyceae</taxon>
        <taxon>Thalassiosirophycidae</taxon>
        <taxon>Stephanodiscales</taxon>
        <taxon>Stephanodiscaceae</taxon>
        <taxon>Cyclostephanos</taxon>
    </lineage>
</organism>
<dbReference type="Proteomes" id="UP001530377">
    <property type="component" value="Unassembled WGS sequence"/>
</dbReference>
<feature type="compositionally biased region" description="Pro residues" evidence="5">
    <location>
        <begin position="14"/>
        <end position="25"/>
    </location>
</feature>
<dbReference type="AlphaFoldDB" id="A0ABD3R9C0"/>
<dbReference type="SUPFAM" id="SSF101447">
    <property type="entry name" value="Formin homology 2 domain (FH2 domain)"/>
    <property type="match status" value="1"/>
</dbReference>
<dbReference type="Pfam" id="PF01363">
    <property type="entry name" value="FYVE"/>
    <property type="match status" value="1"/>
</dbReference>
<dbReference type="EMBL" id="JALLPB020000398">
    <property type="protein sequence ID" value="KAL3809538.1"/>
    <property type="molecule type" value="Genomic_DNA"/>
</dbReference>
<feature type="region of interest" description="Disordered" evidence="5">
    <location>
        <begin position="511"/>
        <end position="553"/>
    </location>
</feature>
<feature type="compositionally biased region" description="Basic and acidic residues" evidence="5">
    <location>
        <begin position="38"/>
        <end position="49"/>
    </location>
</feature>